<keyword evidence="5" id="KW-0804">Transcription</keyword>
<evidence type="ECO:0000256" key="1">
    <source>
        <dbReference type="ARBA" id="ARBA00004123"/>
    </source>
</evidence>
<feature type="repeat" description="ANK" evidence="7">
    <location>
        <begin position="75"/>
        <end position="107"/>
    </location>
</feature>
<gene>
    <name evidence="11" type="primary">gabpb2</name>
    <name evidence="11" type="ORF">G4P62_017165</name>
</gene>
<feature type="region of interest" description="Disordered" evidence="9">
    <location>
        <begin position="285"/>
        <end position="309"/>
    </location>
</feature>
<protein>
    <submittedName>
        <fullName evidence="10">Transcript variant X1</fullName>
    </submittedName>
    <submittedName>
        <fullName evidence="11">Transcript variant X2</fullName>
    </submittedName>
</protein>
<dbReference type="GO" id="GO:0045944">
    <property type="term" value="P:positive regulation of transcription by RNA polymerase II"/>
    <property type="evidence" value="ECO:0007669"/>
    <property type="project" value="TreeGrafter"/>
</dbReference>
<evidence type="ECO:0000256" key="2">
    <source>
        <dbReference type="ARBA" id="ARBA00022737"/>
    </source>
</evidence>
<organism evidence="11 12">
    <name type="scientific">Nothobranchius furzeri</name>
    <name type="common">Turquoise killifish</name>
    <dbReference type="NCBI Taxonomy" id="105023"/>
    <lineage>
        <taxon>Eukaryota</taxon>
        <taxon>Metazoa</taxon>
        <taxon>Chordata</taxon>
        <taxon>Craniata</taxon>
        <taxon>Vertebrata</taxon>
        <taxon>Euteleostomi</taxon>
        <taxon>Actinopterygii</taxon>
        <taxon>Neopterygii</taxon>
        <taxon>Teleostei</taxon>
        <taxon>Neoteleostei</taxon>
        <taxon>Acanthomorphata</taxon>
        <taxon>Ovalentaria</taxon>
        <taxon>Atherinomorphae</taxon>
        <taxon>Cyprinodontiformes</taxon>
        <taxon>Nothobranchiidae</taxon>
        <taxon>Nothobranchius</taxon>
    </lineage>
</organism>
<feature type="compositionally biased region" description="Low complexity" evidence="9">
    <location>
        <begin position="356"/>
        <end position="373"/>
    </location>
</feature>
<dbReference type="PRINTS" id="PR01415">
    <property type="entry name" value="ANKYRIN"/>
</dbReference>
<evidence type="ECO:0000256" key="4">
    <source>
        <dbReference type="ARBA" id="ARBA00023043"/>
    </source>
</evidence>
<name>A0A9D2XYE8_NOTFU</name>
<dbReference type="PROSITE" id="PS50297">
    <property type="entry name" value="ANK_REP_REGION"/>
    <property type="match status" value="3"/>
</dbReference>
<dbReference type="Pfam" id="PF00023">
    <property type="entry name" value="Ank"/>
    <property type="match status" value="1"/>
</dbReference>
<evidence type="ECO:0000256" key="3">
    <source>
        <dbReference type="ARBA" id="ARBA00023015"/>
    </source>
</evidence>
<dbReference type="InterPro" id="IPR036770">
    <property type="entry name" value="Ankyrin_rpt-contain_sf"/>
</dbReference>
<dbReference type="GO" id="GO:0005634">
    <property type="term" value="C:nucleus"/>
    <property type="evidence" value="ECO:0007669"/>
    <property type="project" value="UniProtKB-SubCell"/>
</dbReference>
<evidence type="ECO:0000256" key="9">
    <source>
        <dbReference type="SAM" id="MobiDB-lite"/>
    </source>
</evidence>
<dbReference type="SMART" id="SM00248">
    <property type="entry name" value="ANK"/>
    <property type="match status" value="4"/>
</dbReference>
<dbReference type="PROSITE" id="PS50088">
    <property type="entry name" value="ANK_REPEAT"/>
    <property type="match status" value="3"/>
</dbReference>
<dbReference type="OrthoDB" id="341259at2759"/>
<feature type="repeat" description="ANK" evidence="7">
    <location>
        <begin position="108"/>
        <end position="140"/>
    </location>
</feature>
<dbReference type="PANTHER" id="PTHR24193">
    <property type="entry name" value="ANKYRIN REPEAT PROTEIN"/>
    <property type="match status" value="1"/>
</dbReference>
<dbReference type="EMBL" id="JAAVVJ010000012">
    <property type="protein sequence ID" value="KAF7210796.1"/>
    <property type="molecule type" value="Genomic_DNA"/>
</dbReference>
<evidence type="ECO:0000313" key="12">
    <source>
        <dbReference type="Proteomes" id="UP000822369"/>
    </source>
</evidence>
<keyword evidence="2" id="KW-0677">Repeat</keyword>
<dbReference type="AlphaFoldDB" id="A0A9D2XYE8"/>
<keyword evidence="6" id="KW-0539">Nucleus</keyword>
<accession>A0A9D2XYE8</accession>
<comment type="subcellular location">
    <subcellularLocation>
        <location evidence="1">Nucleus</location>
    </subcellularLocation>
</comment>
<dbReference type="KEGG" id="nfu:107394462"/>
<dbReference type="Proteomes" id="UP000822369">
    <property type="component" value="Chromosome 12"/>
</dbReference>
<feature type="region of interest" description="Disordered" evidence="9">
    <location>
        <begin position="356"/>
        <end position="392"/>
    </location>
</feature>
<dbReference type="Pfam" id="PF12796">
    <property type="entry name" value="Ank_2"/>
    <property type="match status" value="1"/>
</dbReference>
<dbReference type="FunFam" id="1.25.40.20:FF:000025">
    <property type="entry name" value="GA-binding protein subunit beta-1 isoform X1"/>
    <property type="match status" value="1"/>
</dbReference>
<evidence type="ECO:0000313" key="10">
    <source>
        <dbReference type="EMBL" id="KAF7210794.1"/>
    </source>
</evidence>
<feature type="coiled-coil region" evidence="8">
    <location>
        <begin position="310"/>
        <end position="351"/>
    </location>
</feature>
<feature type="repeat" description="ANK" evidence="7">
    <location>
        <begin position="42"/>
        <end position="74"/>
    </location>
</feature>
<keyword evidence="3" id="KW-0805">Transcription regulation</keyword>
<reference evidence="11" key="1">
    <citation type="submission" date="2020-03" db="EMBL/GenBank/DDBJ databases">
        <title>Intra-Species Differences in Population Size shape Life History and Genome Evolution.</title>
        <authorList>
            <person name="Willemsen D."/>
            <person name="Cui R."/>
            <person name="Valenzano D.R."/>
        </authorList>
    </citation>
    <scope>NUCLEOTIDE SEQUENCE</scope>
    <source>
        <strain evidence="11">GRZ</strain>
        <tissue evidence="11">Whole</tissue>
    </source>
</reference>
<feature type="compositionally biased region" description="Acidic residues" evidence="9">
    <location>
        <begin position="374"/>
        <end position="392"/>
    </location>
</feature>
<keyword evidence="8" id="KW-0175">Coiled coil</keyword>
<dbReference type="SUPFAM" id="SSF48403">
    <property type="entry name" value="Ankyrin repeat"/>
    <property type="match status" value="1"/>
</dbReference>
<dbReference type="EMBL" id="JAAVVJ010000012">
    <property type="protein sequence ID" value="KAF7210794.1"/>
    <property type="molecule type" value="Genomic_DNA"/>
</dbReference>
<dbReference type="InterPro" id="IPR002110">
    <property type="entry name" value="Ankyrin_rpt"/>
</dbReference>
<evidence type="ECO:0000313" key="11">
    <source>
        <dbReference type="EMBL" id="KAF7210796.1"/>
    </source>
</evidence>
<dbReference type="GO" id="GO:0000976">
    <property type="term" value="F:transcription cis-regulatory region binding"/>
    <property type="evidence" value="ECO:0007669"/>
    <property type="project" value="TreeGrafter"/>
</dbReference>
<evidence type="ECO:0000256" key="6">
    <source>
        <dbReference type="ARBA" id="ARBA00023242"/>
    </source>
</evidence>
<evidence type="ECO:0000256" key="5">
    <source>
        <dbReference type="ARBA" id="ARBA00023163"/>
    </source>
</evidence>
<proteinExistence type="predicted"/>
<comment type="caution">
    <text evidence="11">The sequence shown here is derived from an EMBL/GenBank/DDBJ whole genome shotgun (WGS) entry which is preliminary data.</text>
</comment>
<dbReference type="PANTHER" id="PTHR24193:SF130">
    <property type="entry name" value="GA REPEAT BINDING PROTEIN, BETA 2A"/>
    <property type="match status" value="1"/>
</dbReference>
<evidence type="ECO:0000256" key="8">
    <source>
        <dbReference type="SAM" id="Coils"/>
    </source>
</evidence>
<dbReference type="InterPro" id="IPR050663">
    <property type="entry name" value="Ankyrin-SOCS_Box"/>
</dbReference>
<dbReference type="Gene3D" id="1.25.40.20">
    <property type="entry name" value="Ankyrin repeat-containing domain"/>
    <property type="match status" value="1"/>
</dbReference>
<keyword evidence="4 7" id="KW-0040">ANK repeat</keyword>
<evidence type="ECO:0000256" key="7">
    <source>
        <dbReference type="PROSITE-ProRule" id="PRU00023"/>
    </source>
</evidence>
<sequence>MDLCQMSLVDLGKRLLDAARKGNDDEVRNLMANGAPFTTDWLGTSPLHLAAQHGHYSTADVLLRAGVSRDARTKVDRTPLHMAAAEGHNVIVELLIRSGADINAKDMLKMTALHWAAQHGHHGVAETLIKNGADVHARSKFDKTPFDISADIQNTELMVLLQESMQNQVNMNQVSMNVETSSTTNQPQFIIQGIPTLQGGVVNLAELLNKASAGESEEAMAANALDSNIQHATVVNESGQRVITIVTDQHGNLQTTGGMTQPFFVTMQHGQQMLAVPANTVTEEVVTEEPPPSRKRKLEVTNNHSDTGETELLQRQLQEANRKAQEYRQQLLRKEQEAEEYRIKLEAMAQIQANSSNTNTAGGATNAASPEEVVGGEDEEEGATGVVEEEGEMVVLQEGGIIMEGEEGQVTLVETGGEATQVSS</sequence>